<name>A0A024EKP0_9PSED</name>
<proteinExistence type="predicted"/>
<dbReference type="Pfam" id="PF07508">
    <property type="entry name" value="Recombinase"/>
    <property type="match status" value="1"/>
</dbReference>
<dbReference type="EMBL" id="CP005961">
    <property type="protein sequence ID" value="AHZ73362.1"/>
    <property type="molecule type" value="Genomic_DNA"/>
</dbReference>
<dbReference type="Gene3D" id="3.40.50.1390">
    <property type="entry name" value="Resolvase, N-terminal catalytic domain"/>
    <property type="match status" value="1"/>
</dbReference>
<dbReference type="InterPro" id="IPR050639">
    <property type="entry name" value="SSR_resolvase"/>
</dbReference>
<dbReference type="Pfam" id="PF00239">
    <property type="entry name" value="Resolvase"/>
    <property type="match status" value="1"/>
</dbReference>
<dbReference type="RefSeq" id="WP_042933187.1">
    <property type="nucleotide sequence ID" value="NZ_CP005961.1"/>
</dbReference>
<dbReference type="InterPro" id="IPR038109">
    <property type="entry name" value="DNA_bind_recomb_sf"/>
</dbReference>
<dbReference type="PROSITE" id="PS51737">
    <property type="entry name" value="RECOMBINASE_DNA_BIND"/>
    <property type="match status" value="1"/>
</dbReference>
<dbReference type="PANTHER" id="PTHR30461:SF23">
    <property type="entry name" value="DNA RECOMBINASE-RELATED"/>
    <property type="match status" value="1"/>
</dbReference>
<organism evidence="3 4">
    <name type="scientific">Pseudomonas mandelii JR-1</name>
    <dbReference type="NCBI Taxonomy" id="1147786"/>
    <lineage>
        <taxon>Bacteria</taxon>
        <taxon>Pseudomonadati</taxon>
        <taxon>Pseudomonadota</taxon>
        <taxon>Gammaproteobacteria</taxon>
        <taxon>Pseudomonadales</taxon>
        <taxon>Pseudomonadaceae</taxon>
        <taxon>Pseudomonas</taxon>
    </lineage>
</organism>
<dbReference type="Gene3D" id="3.90.1750.20">
    <property type="entry name" value="Putative Large Serine Recombinase, Chain B, Domain 2"/>
    <property type="match status" value="1"/>
</dbReference>
<dbReference type="InterPro" id="IPR036162">
    <property type="entry name" value="Resolvase-like_N_sf"/>
</dbReference>
<reference evidence="3 4" key="1">
    <citation type="journal article" date="2012" name="J. Bacteriol.">
        <title>Genome sequence of cold-adapted Pseudomonas mandelii strain JR-1.</title>
        <authorList>
            <person name="Jang S.H."/>
            <person name="Kim J."/>
            <person name="Kim J."/>
            <person name="Hong S."/>
            <person name="Lee C."/>
        </authorList>
    </citation>
    <scope>NUCLEOTIDE SEQUENCE [LARGE SCALE GENOMIC DNA]</scope>
    <source>
        <strain evidence="3 4">JR-1</strain>
        <plasmid evidence="4">Plasmid</plasmid>
    </source>
</reference>
<evidence type="ECO:0000313" key="3">
    <source>
        <dbReference type="EMBL" id="AHZ73362.1"/>
    </source>
</evidence>
<dbReference type="GO" id="GO:0003677">
    <property type="term" value="F:DNA binding"/>
    <property type="evidence" value="ECO:0007669"/>
    <property type="project" value="InterPro"/>
</dbReference>
<dbReference type="InterPro" id="IPR011109">
    <property type="entry name" value="DNA_bind_recombinase_dom"/>
</dbReference>
<evidence type="ECO:0000259" key="2">
    <source>
        <dbReference type="PROSITE" id="PS51737"/>
    </source>
</evidence>
<dbReference type="Proteomes" id="UP000026913">
    <property type="component" value="Plasmid unnamed"/>
</dbReference>
<gene>
    <name evidence="3" type="ORF">OU5_P0110</name>
</gene>
<dbReference type="InterPro" id="IPR006119">
    <property type="entry name" value="Resolv_N"/>
</dbReference>
<feature type="domain" description="Resolvase/invertase-type recombinase catalytic" evidence="1">
    <location>
        <begin position="16"/>
        <end position="167"/>
    </location>
</feature>
<dbReference type="InterPro" id="IPR025827">
    <property type="entry name" value="Zn_ribbon_recom_dom"/>
</dbReference>
<feature type="domain" description="Recombinase" evidence="2">
    <location>
        <begin position="178"/>
        <end position="317"/>
    </location>
</feature>
<dbReference type="InterPro" id="IPR009061">
    <property type="entry name" value="DNA-bd_dom_put_sf"/>
</dbReference>
<keyword evidence="3" id="KW-0614">Plasmid</keyword>
<dbReference type="PROSITE" id="PS51736">
    <property type="entry name" value="RECOMBINASES_3"/>
    <property type="match status" value="1"/>
</dbReference>
<dbReference type="KEGG" id="pman:OU5_P0110"/>
<dbReference type="PANTHER" id="PTHR30461">
    <property type="entry name" value="DNA-INVERTASE FROM LAMBDOID PROPHAGE"/>
    <property type="match status" value="1"/>
</dbReference>
<dbReference type="SUPFAM" id="SSF53041">
    <property type="entry name" value="Resolvase-like"/>
    <property type="match status" value="1"/>
</dbReference>
<geneLocation type="plasmid" evidence="4"/>
<dbReference type="SMART" id="SM00857">
    <property type="entry name" value="Resolvase"/>
    <property type="match status" value="1"/>
</dbReference>
<dbReference type="OrthoDB" id="7977255at2"/>
<protein>
    <recommendedName>
        <fullName evidence="5">Recombinase family protein</fullName>
    </recommendedName>
</protein>
<evidence type="ECO:0008006" key="5">
    <source>
        <dbReference type="Google" id="ProtNLM"/>
    </source>
</evidence>
<dbReference type="GO" id="GO:0000150">
    <property type="term" value="F:DNA strand exchange activity"/>
    <property type="evidence" value="ECO:0007669"/>
    <property type="project" value="InterPro"/>
</dbReference>
<sequence>MSDTANKIGTSHLQRAAFVYIRQSSASQVEHNRESTQRQYALAQRATALGWSQQQVNVVDDDLGLSGASTARRGGFARMTAEVALGHVGIILGLEVSRLARNNADWYRLLDLCTMTDTLIGDADGVYNPAHFNDRLLLGLKGTMSEAELHILRARLDGGIRNKAARGELRRGLPTGLVWGEADGEVRLHPDEAVVSALHAVFARFNEFGSARRVWLWLRSENLSFPLQLNRNEQIRWVAPTYNAIYNVLTNPVYAGAYCYGKTRTERYVDKHGTLKTRLRRLPQSQWAVLIREHHEGYIDWATYEANQMRLAANTKPRPHETGGAVREGAALLQGLATCGHCGRSLKTHYRGTNQTPGYHCSNKGIENGRGVYCLNIGGLQIDTAVALAFLHAVEPAGLEAAVQAAERLEADHDAALAQWRLTVERTHYEALRAERRYRAVDPENRLVARGLETQWETQLRELEQAQAELSRREQLRPRTLNPEQRKSLLVLGKDLKQLWDAPNLTVRDRKQLLRTLLEEVSITVQREHYQAHLKLRWRGGKLTECDIALPRSRPATIRTDEDTIALVRRLAEHHPDAIIAGILNAQGRVTARGLRFNQSLVGNLRRHWHIPCFELPAVLPDGELLSIRQAARALGTAPSTLHRWVNDGFIAAEQTTPGAPWRIRITDSLRRRFVEHSPEGYVVMQEATKLLGVSRQTVSQRVKRGELDAVLVCHGRRKGLRIKAVNDQPDLFEHSS</sequence>
<dbReference type="SUPFAM" id="SSF46955">
    <property type="entry name" value="Putative DNA-binding domain"/>
    <property type="match status" value="1"/>
</dbReference>
<dbReference type="HOGENOM" id="CLU_025318_2_0_6"/>
<dbReference type="CDD" id="cd00338">
    <property type="entry name" value="Ser_Recombinase"/>
    <property type="match status" value="1"/>
</dbReference>
<evidence type="ECO:0000313" key="4">
    <source>
        <dbReference type="Proteomes" id="UP000026913"/>
    </source>
</evidence>
<evidence type="ECO:0000259" key="1">
    <source>
        <dbReference type="PROSITE" id="PS51736"/>
    </source>
</evidence>
<dbReference type="AlphaFoldDB" id="A0A024EKP0"/>
<accession>A0A024EKP0</accession>
<dbReference type="Pfam" id="PF13408">
    <property type="entry name" value="Zn_ribbon_recom"/>
    <property type="match status" value="1"/>
</dbReference>